<dbReference type="AlphaFoldDB" id="A0AAW7MPU7"/>
<evidence type="ECO:0008006" key="5">
    <source>
        <dbReference type="Google" id="ProtNLM"/>
    </source>
</evidence>
<sequence length="223" mass="25189">MELTVQKIHPALRSGRRLLIAGSKSPTFSFQGSLDSSCALHATAMGLALHRRMQNPLRPTSRYTCGERDFIRRVLPFWHTGISMADLHALMWELNLELKPELFEGAHADVVRFCELEARQGRPVVMAFRERQRTCRHAVLVVGVEGRQTGRTFQGHTLLAIDSSEGEPSLAAYNARLTWSGSDQASARHAVYETTFDRKRVVVTEAISLRSVPERRRRTDKPP</sequence>
<evidence type="ECO:0000313" key="3">
    <source>
        <dbReference type="Proteomes" id="UP001172788"/>
    </source>
</evidence>
<reference evidence="1" key="1">
    <citation type="submission" date="2018-04" db="EMBL/GenBank/DDBJ databases">
        <authorList>
            <person name="Jy Z."/>
        </authorList>
    </citation>
    <scope>NUCLEOTIDE SEQUENCE</scope>
    <source>
        <strain evidence="2">AS13</strain>
        <strain evidence="1">LA18</strain>
    </source>
</reference>
<name>A0AAW7MPU7_9BURK</name>
<protein>
    <recommendedName>
        <fullName evidence="5">Peptidase C39-like domain-containing protein</fullName>
    </recommendedName>
</protein>
<evidence type="ECO:0000313" key="1">
    <source>
        <dbReference type="EMBL" id="MDN4574799.1"/>
    </source>
</evidence>
<evidence type="ECO:0000313" key="4">
    <source>
        <dbReference type="Proteomes" id="UP001172791"/>
    </source>
</evidence>
<comment type="caution">
    <text evidence="1">The sequence shown here is derived from an EMBL/GenBank/DDBJ whole genome shotgun (WGS) entry which is preliminary data.</text>
</comment>
<dbReference type="EMBL" id="QAIC01000040">
    <property type="protein sequence ID" value="MDN4574799.1"/>
    <property type="molecule type" value="Genomic_DNA"/>
</dbReference>
<proteinExistence type="predicted"/>
<dbReference type="Proteomes" id="UP001172791">
    <property type="component" value="Unassembled WGS sequence"/>
</dbReference>
<dbReference type="Proteomes" id="UP001172788">
    <property type="component" value="Unassembled WGS sequence"/>
</dbReference>
<organism evidence="1 4">
    <name type="scientific">Pandoraea cepalis</name>
    <dbReference type="NCBI Taxonomy" id="2508294"/>
    <lineage>
        <taxon>Bacteria</taxon>
        <taxon>Pseudomonadati</taxon>
        <taxon>Pseudomonadota</taxon>
        <taxon>Betaproteobacteria</taxon>
        <taxon>Burkholderiales</taxon>
        <taxon>Burkholderiaceae</taxon>
        <taxon>Pandoraea</taxon>
    </lineage>
</organism>
<keyword evidence="3" id="KW-1185">Reference proteome</keyword>
<gene>
    <name evidence="1" type="ORF">DBA34_16235</name>
    <name evidence="2" type="ORF">DBB29_19540</name>
</gene>
<dbReference type="EMBL" id="QAID01000043">
    <property type="protein sequence ID" value="MDN4580302.1"/>
    <property type="molecule type" value="Genomic_DNA"/>
</dbReference>
<accession>A0AAW7MPU7</accession>
<evidence type="ECO:0000313" key="2">
    <source>
        <dbReference type="EMBL" id="MDN4580302.1"/>
    </source>
</evidence>
<dbReference type="RefSeq" id="WP_301235490.1">
    <property type="nucleotide sequence ID" value="NZ_QAIC01000040.1"/>
</dbReference>